<evidence type="ECO:0000313" key="2">
    <source>
        <dbReference type="Proteomes" id="UP001605250"/>
    </source>
</evidence>
<proteinExistence type="predicted"/>
<dbReference type="Proteomes" id="UP001605250">
    <property type="component" value="Unassembled WGS sequence"/>
</dbReference>
<name>A0ABW7CNA4_9GAMM</name>
<dbReference type="RefSeq" id="WP_394148961.1">
    <property type="nucleotide sequence ID" value="NZ_JBGCUC010000008.1"/>
</dbReference>
<reference evidence="1 2" key="1">
    <citation type="submission" date="2024-07" db="EMBL/GenBank/DDBJ databases">
        <title>Novel bacterial strain Erwinia sp. OPT-41 promoting growth of various crops.</title>
        <authorList>
            <person name="Egorshina A."/>
            <person name="Lukyantsev M.A."/>
            <person name="Golubev S.N."/>
            <person name="Muratova A.Y."/>
            <person name="Bulygina E.A."/>
        </authorList>
    </citation>
    <scope>NUCLEOTIDE SEQUENCE [LARGE SCALE GENOMIC DNA]</scope>
    <source>
        <strain evidence="1 2">OPT-41</strain>
    </source>
</reference>
<keyword evidence="2" id="KW-1185">Reference proteome</keyword>
<evidence type="ECO:0000313" key="1">
    <source>
        <dbReference type="EMBL" id="MFG6076861.1"/>
    </source>
</evidence>
<comment type="caution">
    <text evidence="1">The sequence shown here is derived from an EMBL/GenBank/DDBJ whole genome shotgun (WGS) entry which is preliminary data.</text>
</comment>
<sequence length="55" mass="6566">MNRKQLITEVKYRLNFPDDSLAARQALMKKQSVALKKIPLPKVSHRHPRNRERKE</sequence>
<accession>A0ABW7CNA4</accession>
<dbReference type="EMBL" id="JBGCUC010000008">
    <property type="protein sequence ID" value="MFG6076861.1"/>
    <property type="molecule type" value="Genomic_DNA"/>
</dbReference>
<gene>
    <name evidence="1" type="ORF">AB3U87_10880</name>
</gene>
<protein>
    <submittedName>
        <fullName evidence="1">Uncharacterized protein</fullName>
    </submittedName>
</protein>
<organism evidence="1 2">
    <name type="scientific">Erwinia plantamica</name>
    <dbReference type="NCBI Taxonomy" id="3237104"/>
    <lineage>
        <taxon>Bacteria</taxon>
        <taxon>Pseudomonadati</taxon>
        <taxon>Pseudomonadota</taxon>
        <taxon>Gammaproteobacteria</taxon>
        <taxon>Enterobacterales</taxon>
        <taxon>Erwiniaceae</taxon>
        <taxon>Erwinia</taxon>
    </lineage>
</organism>